<reference evidence="1" key="1">
    <citation type="journal article" date="2023" name="IMA Fungus">
        <title>Comparative genomic study of the Penicillium genus elucidates a diverse pangenome and 15 lateral gene transfer events.</title>
        <authorList>
            <person name="Petersen C."/>
            <person name="Sorensen T."/>
            <person name="Nielsen M.R."/>
            <person name="Sondergaard T.E."/>
            <person name="Sorensen J.L."/>
            <person name="Fitzpatrick D.A."/>
            <person name="Frisvad J.C."/>
            <person name="Nielsen K.L."/>
        </authorList>
    </citation>
    <scope>NUCLEOTIDE SEQUENCE</scope>
    <source>
        <strain evidence="1">IBT 12815</strain>
    </source>
</reference>
<keyword evidence="2" id="KW-1185">Reference proteome</keyword>
<dbReference type="EMBL" id="JAQJAE010000004">
    <property type="protein sequence ID" value="KAJ5598735.1"/>
    <property type="molecule type" value="Genomic_DNA"/>
</dbReference>
<comment type="caution">
    <text evidence="1">The sequence shown here is derived from an EMBL/GenBank/DDBJ whole genome shotgun (WGS) entry which is preliminary data.</text>
</comment>
<accession>A0AAD6E1J1</accession>
<dbReference type="RefSeq" id="XP_056751949.1">
    <property type="nucleotide sequence ID" value="XM_056899873.1"/>
</dbReference>
<proteinExistence type="predicted"/>
<gene>
    <name evidence="1" type="ORF">N7537_008819</name>
</gene>
<dbReference type="Proteomes" id="UP001213799">
    <property type="component" value="Unassembled WGS sequence"/>
</dbReference>
<protein>
    <submittedName>
        <fullName evidence="1">Uncharacterized protein</fullName>
    </submittedName>
</protein>
<reference evidence="1" key="2">
    <citation type="submission" date="2023-01" db="EMBL/GenBank/DDBJ databases">
        <authorList>
            <person name="Petersen C."/>
        </authorList>
    </citation>
    <scope>NUCLEOTIDE SEQUENCE</scope>
    <source>
        <strain evidence="1">IBT 12815</strain>
    </source>
</reference>
<organism evidence="1 2">
    <name type="scientific">Penicillium hordei</name>
    <dbReference type="NCBI Taxonomy" id="40994"/>
    <lineage>
        <taxon>Eukaryota</taxon>
        <taxon>Fungi</taxon>
        <taxon>Dikarya</taxon>
        <taxon>Ascomycota</taxon>
        <taxon>Pezizomycotina</taxon>
        <taxon>Eurotiomycetes</taxon>
        <taxon>Eurotiomycetidae</taxon>
        <taxon>Eurotiales</taxon>
        <taxon>Aspergillaceae</taxon>
        <taxon>Penicillium</taxon>
    </lineage>
</organism>
<name>A0AAD6E1J1_9EURO</name>
<dbReference type="GeneID" id="81590115"/>
<sequence length="81" mass="9302">MTSMPEYGVFDDVTPKKSFRGPIPRIMLSFLDLLYLLNPKLKKSLSHPYCQEAFFCVSSQRHSPSYSKLGLELHNPTRSSH</sequence>
<dbReference type="AlphaFoldDB" id="A0AAD6E1J1"/>
<evidence type="ECO:0000313" key="2">
    <source>
        <dbReference type="Proteomes" id="UP001213799"/>
    </source>
</evidence>
<evidence type="ECO:0000313" key="1">
    <source>
        <dbReference type="EMBL" id="KAJ5598735.1"/>
    </source>
</evidence>